<dbReference type="OrthoDB" id="9800373at2"/>
<evidence type="ECO:0008006" key="3">
    <source>
        <dbReference type="Google" id="ProtNLM"/>
    </source>
</evidence>
<dbReference type="InterPro" id="IPR007523">
    <property type="entry name" value="NDUFAF3/AAMDC"/>
</dbReference>
<protein>
    <recommendedName>
        <fullName evidence="3">Xcc1710-like domain-containing protein</fullName>
    </recommendedName>
</protein>
<keyword evidence="2" id="KW-1185">Reference proteome</keyword>
<proteinExistence type="predicted"/>
<dbReference type="Pfam" id="PF04430">
    <property type="entry name" value="DUF498"/>
    <property type="match status" value="1"/>
</dbReference>
<dbReference type="EMBL" id="CP027666">
    <property type="protein sequence ID" value="AVO34269.1"/>
    <property type="molecule type" value="Genomic_DNA"/>
</dbReference>
<dbReference type="Gene3D" id="3.40.1230.10">
    <property type="entry name" value="MTH938-like"/>
    <property type="match status" value="1"/>
</dbReference>
<dbReference type="RefSeq" id="WP_106702824.1">
    <property type="nucleotide sequence ID" value="NZ_CP027666.1"/>
</dbReference>
<dbReference type="CDD" id="cd05560">
    <property type="entry name" value="Xcc1710_like"/>
    <property type="match status" value="1"/>
</dbReference>
<organism evidence="1 2">
    <name type="scientific">Ottowia oryzae</name>
    <dbReference type="NCBI Taxonomy" id="2109914"/>
    <lineage>
        <taxon>Bacteria</taxon>
        <taxon>Pseudomonadati</taxon>
        <taxon>Pseudomonadota</taxon>
        <taxon>Betaproteobacteria</taxon>
        <taxon>Burkholderiales</taxon>
        <taxon>Comamonadaceae</taxon>
        <taxon>Ottowia</taxon>
    </lineage>
</organism>
<dbReference type="AlphaFoldDB" id="A0A2S0MEF5"/>
<evidence type="ECO:0000313" key="2">
    <source>
        <dbReference type="Proteomes" id="UP000239709"/>
    </source>
</evidence>
<dbReference type="KEGG" id="otk:C6570_08525"/>
<gene>
    <name evidence="1" type="ORF">C6570_08525</name>
</gene>
<dbReference type="InterPro" id="IPR036748">
    <property type="entry name" value="MTH938-like_sf"/>
</dbReference>
<dbReference type="PANTHER" id="PTHR21192">
    <property type="entry name" value="NUCLEAR PROTEIN E3-3"/>
    <property type="match status" value="1"/>
</dbReference>
<name>A0A2S0MEF5_9BURK</name>
<dbReference type="Proteomes" id="UP000239709">
    <property type="component" value="Chromosome"/>
</dbReference>
<sequence length="130" mass="14323">MKFQPDVFGSAITGYGPGWVAVGGERIRHSLILDGTTGERRDWHADRFEALDAGHFDQLASLKPELVIFGSGERMRFPRPPWIRALVEARIGLETMDTAAACRTYNILAGEGRRVVAAILVEQDSDRAIG</sequence>
<accession>A0A2S0MEF5</accession>
<reference evidence="1 2" key="1">
    <citation type="submission" date="2018-03" db="EMBL/GenBank/DDBJ databases">
        <title>Genome sequencing of Ottowia sp.</title>
        <authorList>
            <person name="Kim S.-J."/>
            <person name="Heo J."/>
            <person name="Kwon S.-W."/>
        </authorList>
    </citation>
    <scope>NUCLEOTIDE SEQUENCE [LARGE SCALE GENOMIC DNA]</scope>
    <source>
        <strain evidence="1 2">KADR8-3</strain>
    </source>
</reference>
<evidence type="ECO:0000313" key="1">
    <source>
        <dbReference type="EMBL" id="AVO34269.1"/>
    </source>
</evidence>
<dbReference type="PANTHER" id="PTHR21192:SF2">
    <property type="entry name" value="NADH DEHYDROGENASE [UBIQUINONE] 1 ALPHA SUBCOMPLEX ASSEMBLY FACTOR 3"/>
    <property type="match status" value="1"/>
</dbReference>
<dbReference type="SUPFAM" id="SSF64076">
    <property type="entry name" value="MTH938-like"/>
    <property type="match status" value="1"/>
</dbReference>